<dbReference type="Proteomes" id="UP001372526">
    <property type="component" value="Unassembled WGS sequence"/>
</dbReference>
<evidence type="ECO:0000256" key="1">
    <source>
        <dbReference type="ARBA" id="ARBA00004651"/>
    </source>
</evidence>
<evidence type="ECO:0000256" key="2">
    <source>
        <dbReference type="ARBA" id="ARBA00022448"/>
    </source>
</evidence>
<accession>A0ABU8FJP4</accession>
<dbReference type="SUPFAM" id="SSF103473">
    <property type="entry name" value="MFS general substrate transporter"/>
    <property type="match status" value="1"/>
</dbReference>
<dbReference type="InterPro" id="IPR022324">
    <property type="entry name" value="Bacilysin_exporter_BacE_put"/>
</dbReference>
<name>A0ABU8FJP4_9BACI</name>
<dbReference type="InterPro" id="IPR011701">
    <property type="entry name" value="MFS"/>
</dbReference>
<dbReference type="EMBL" id="JBAWSX010000010">
    <property type="protein sequence ID" value="MEI4802915.1"/>
    <property type="molecule type" value="Genomic_DNA"/>
</dbReference>
<feature type="transmembrane region" description="Helical" evidence="7">
    <location>
        <begin position="20"/>
        <end position="46"/>
    </location>
</feature>
<feature type="transmembrane region" description="Helical" evidence="7">
    <location>
        <begin position="109"/>
        <end position="133"/>
    </location>
</feature>
<keyword evidence="9" id="KW-1185">Reference proteome</keyword>
<keyword evidence="2" id="KW-0813">Transport</keyword>
<feature type="transmembrane region" description="Helical" evidence="7">
    <location>
        <begin position="238"/>
        <end position="260"/>
    </location>
</feature>
<feature type="transmembrane region" description="Helical" evidence="7">
    <location>
        <begin position="301"/>
        <end position="322"/>
    </location>
</feature>
<sequence>MEALQMNISNEKSKKEIKNLVLYSTGKTVSIFGTAIYNFALGLYVLKQTGSALSFAITLILGFIPMIIINPFAGVIVDKVNKKKLVVFMDLLSGILLVSVYIFCMKYELNLLIIYATTFLLTVFTTFFGIGLEAAKPNIVSEKMLMNINSISKIIDSISSIMGPMLGGIVFAIFDMKTFIIINGISFILSGLSMMFIHFKLFNHQSNDEHSDEKIHLIRDMKEGFNYLFERKSIKSMFMILILINFFLGFAVTVPLPYMINTVLKLGSKEFGMIQGAFPVGMILGALLVKKITERISYSILVKYLSFALSIFMILLGVPVLLKSLQLNSIVYTCYFIAVMFLFGVVIALIDIPLSYFMQKEIPDEYRGRVLSIGITIAKIMLPMAMISSGSLLNILPSYVMPVAGGILFFLFNIGSSNKLNFELTSKNIST</sequence>
<dbReference type="PRINTS" id="PR01988">
    <property type="entry name" value="EXPORTERBACE"/>
</dbReference>
<feature type="transmembrane region" description="Helical" evidence="7">
    <location>
        <begin position="370"/>
        <end position="389"/>
    </location>
</feature>
<evidence type="ECO:0000256" key="5">
    <source>
        <dbReference type="ARBA" id="ARBA00022989"/>
    </source>
</evidence>
<dbReference type="Pfam" id="PF07690">
    <property type="entry name" value="MFS_1"/>
    <property type="match status" value="1"/>
</dbReference>
<evidence type="ECO:0000313" key="9">
    <source>
        <dbReference type="Proteomes" id="UP001372526"/>
    </source>
</evidence>
<feature type="transmembrane region" description="Helical" evidence="7">
    <location>
        <begin position="52"/>
        <end position="73"/>
    </location>
</feature>
<keyword evidence="4 7" id="KW-0812">Transmembrane</keyword>
<gene>
    <name evidence="8" type="ORF">WAZ07_16665</name>
</gene>
<feature type="transmembrane region" description="Helical" evidence="7">
    <location>
        <begin position="395"/>
        <end position="414"/>
    </location>
</feature>
<feature type="transmembrane region" description="Helical" evidence="7">
    <location>
        <begin position="180"/>
        <end position="199"/>
    </location>
</feature>
<feature type="transmembrane region" description="Helical" evidence="7">
    <location>
        <begin position="154"/>
        <end position="174"/>
    </location>
</feature>
<comment type="caution">
    <text evidence="8">The sequence shown here is derived from an EMBL/GenBank/DDBJ whole genome shotgun (WGS) entry which is preliminary data.</text>
</comment>
<evidence type="ECO:0000256" key="6">
    <source>
        <dbReference type="ARBA" id="ARBA00023136"/>
    </source>
</evidence>
<dbReference type="PANTHER" id="PTHR43266">
    <property type="entry name" value="MACROLIDE-EFFLUX PROTEIN"/>
    <property type="match status" value="1"/>
</dbReference>
<reference evidence="8 9" key="1">
    <citation type="submission" date="2024-01" db="EMBL/GenBank/DDBJ databases">
        <title>Seven novel Bacillus-like species.</title>
        <authorList>
            <person name="Liu G."/>
        </authorList>
    </citation>
    <scope>NUCLEOTIDE SEQUENCE [LARGE SCALE GENOMIC DNA]</scope>
    <source>
        <strain evidence="8 9">FJAT-51639</strain>
    </source>
</reference>
<organism evidence="8 9">
    <name type="scientific">Bacillus bruguierae</name>
    <dbReference type="NCBI Taxonomy" id="3127667"/>
    <lineage>
        <taxon>Bacteria</taxon>
        <taxon>Bacillati</taxon>
        <taxon>Bacillota</taxon>
        <taxon>Bacilli</taxon>
        <taxon>Bacillales</taxon>
        <taxon>Bacillaceae</taxon>
        <taxon>Bacillus</taxon>
    </lineage>
</organism>
<keyword evidence="6 7" id="KW-0472">Membrane</keyword>
<dbReference type="CDD" id="cd06173">
    <property type="entry name" value="MFS_MefA_like"/>
    <property type="match status" value="1"/>
</dbReference>
<evidence type="ECO:0000256" key="3">
    <source>
        <dbReference type="ARBA" id="ARBA00022475"/>
    </source>
</evidence>
<keyword evidence="5 7" id="KW-1133">Transmembrane helix</keyword>
<dbReference type="InterPro" id="IPR036259">
    <property type="entry name" value="MFS_trans_sf"/>
</dbReference>
<proteinExistence type="predicted"/>
<evidence type="ECO:0000256" key="7">
    <source>
        <dbReference type="SAM" id="Phobius"/>
    </source>
</evidence>
<keyword evidence="3" id="KW-1003">Cell membrane</keyword>
<comment type="subcellular location">
    <subcellularLocation>
        <location evidence="1">Cell membrane</location>
        <topology evidence="1">Multi-pass membrane protein</topology>
    </subcellularLocation>
</comment>
<feature type="transmembrane region" description="Helical" evidence="7">
    <location>
        <begin position="85"/>
        <end position="103"/>
    </location>
</feature>
<protein>
    <submittedName>
        <fullName evidence="8">MFS transporter</fullName>
    </submittedName>
</protein>
<dbReference type="PANTHER" id="PTHR43266:SF9">
    <property type="entry name" value="PERMEASE, MAJOR FACILITATOR SUPERFAMILY-RELATED"/>
    <property type="match status" value="1"/>
</dbReference>
<dbReference type="Gene3D" id="1.20.1250.20">
    <property type="entry name" value="MFS general substrate transporter like domains"/>
    <property type="match status" value="1"/>
</dbReference>
<evidence type="ECO:0000313" key="8">
    <source>
        <dbReference type="EMBL" id="MEI4802915.1"/>
    </source>
</evidence>
<feature type="transmembrane region" description="Helical" evidence="7">
    <location>
        <begin position="272"/>
        <end position="289"/>
    </location>
</feature>
<dbReference type="RefSeq" id="WP_336473361.1">
    <property type="nucleotide sequence ID" value="NZ_JBAWSX010000010.1"/>
</dbReference>
<evidence type="ECO:0000256" key="4">
    <source>
        <dbReference type="ARBA" id="ARBA00022692"/>
    </source>
</evidence>
<feature type="transmembrane region" description="Helical" evidence="7">
    <location>
        <begin position="334"/>
        <end position="358"/>
    </location>
</feature>